<dbReference type="EMBL" id="JALLPJ020001236">
    <property type="protein sequence ID" value="KAL3773372.1"/>
    <property type="molecule type" value="Genomic_DNA"/>
</dbReference>
<name>A0ABD3NBL4_9STRA</name>
<evidence type="ECO:0000313" key="3">
    <source>
        <dbReference type="Proteomes" id="UP001530400"/>
    </source>
</evidence>
<dbReference type="AlphaFoldDB" id="A0ABD3NBL4"/>
<dbReference type="Proteomes" id="UP001530400">
    <property type="component" value="Unassembled WGS sequence"/>
</dbReference>
<accession>A0ABD3NBL4</accession>
<evidence type="ECO:0000256" key="1">
    <source>
        <dbReference type="SAM" id="MobiDB-lite"/>
    </source>
</evidence>
<keyword evidence="3" id="KW-1185">Reference proteome</keyword>
<feature type="compositionally biased region" description="Acidic residues" evidence="1">
    <location>
        <begin position="77"/>
        <end position="159"/>
    </location>
</feature>
<evidence type="ECO:0000313" key="2">
    <source>
        <dbReference type="EMBL" id="KAL3773372.1"/>
    </source>
</evidence>
<proteinExistence type="predicted"/>
<sequence length="707" mass="83619">MKYQTLSLIASTPLALGFSSPAERRYLHFSAIRQDGHIHYQRDALQRQMHRSMTSPALVSPKFRTATLFARPKASFDDEDDDDEDLEYADDEEEDEDEEAEDFEDEIEIGVDDEEEGEEEEELEDITMEYADDEEDEEYEYYDEEIEEESADGEEYEYEDNAGVDVPEDWANFDSKFEEPATPLLESDDTNPYYQQAKDSVLSEIENRKRLAEEEARIPRNIQSEEDVRKLFNYFQNEMTDEEKKDVESDPDVIAAEQWIKDNKMQITEDDLKEIIIKDKDGNEILDPKAVEEMMKDDVPFEDMHGYDAFPSSNDTENGGAYLYPPNKAYSEKDLVEIDDLLRQYRDVRAEMENQTFNAEEPIFSYIDVERDWPLLDDETQDEMLHVMETDVTMACPEPELWLMYDNNFNVTNLILSSFKHNQEAPIIFTQWMPQLRVYERYADQREKEFEWTWDDVEAADMTELERYYKGIGYDSIPMKEPSETGIIEWDESELDDEERELLALENWYDEVFNEDEQNLLFDDETFQAKDNVFAPEYQPASEKDQAFAEKFIKEHERFQKEFPLETQEWRDQFATVEEFEVLEDPEGQELFRGHLVIACANLEEDIELAEKITERFKEEFGKVIYVETRVLGHARKEDNVYEIWLESYEIDLLHSKRQAFINSKVWKGPSEVDDAQLGYLVDRVRDLVSDESRYSYRMDEFADVSI</sequence>
<organism evidence="2 3">
    <name type="scientific">Cyclotella atomus</name>
    <dbReference type="NCBI Taxonomy" id="382360"/>
    <lineage>
        <taxon>Eukaryota</taxon>
        <taxon>Sar</taxon>
        <taxon>Stramenopiles</taxon>
        <taxon>Ochrophyta</taxon>
        <taxon>Bacillariophyta</taxon>
        <taxon>Coscinodiscophyceae</taxon>
        <taxon>Thalassiosirophycidae</taxon>
        <taxon>Stephanodiscales</taxon>
        <taxon>Stephanodiscaceae</taxon>
        <taxon>Cyclotella</taxon>
    </lineage>
</organism>
<gene>
    <name evidence="2" type="ORF">ACHAWO_004941</name>
</gene>
<feature type="region of interest" description="Disordered" evidence="1">
    <location>
        <begin position="71"/>
        <end position="159"/>
    </location>
</feature>
<comment type="caution">
    <text evidence="2">The sequence shown here is derived from an EMBL/GenBank/DDBJ whole genome shotgun (WGS) entry which is preliminary data.</text>
</comment>
<protein>
    <submittedName>
        <fullName evidence="2">Uncharacterized protein</fullName>
    </submittedName>
</protein>
<reference evidence="2 3" key="1">
    <citation type="submission" date="2024-10" db="EMBL/GenBank/DDBJ databases">
        <title>Updated reference genomes for cyclostephanoid diatoms.</title>
        <authorList>
            <person name="Roberts W.R."/>
            <person name="Alverson A.J."/>
        </authorList>
    </citation>
    <scope>NUCLEOTIDE SEQUENCE [LARGE SCALE GENOMIC DNA]</scope>
    <source>
        <strain evidence="2 3">AJA010-31</strain>
    </source>
</reference>